<dbReference type="SUPFAM" id="SSF51735">
    <property type="entry name" value="NAD(P)-binding Rossmann-fold domains"/>
    <property type="match status" value="1"/>
</dbReference>
<proteinExistence type="predicted"/>
<evidence type="ECO:0000313" key="5">
    <source>
        <dbReference type="EMBL" id="KAF8820515.1"/>
    </source>
</evidence>
<keyword evidence="2" id="KW-0520">NAD</keyword>
<feature type="domain" description="6-phosphogluconate dehydrogenase NADP-binding" evidence="3">
    <location>
        <begin position="1"/>
        <end position="157"/>
    </location>
</feature>
<dbReference type="InterPro" id="IPR008927">
    <property type="entry name" value="6-PGluconate_DH-like_C_sf"/>
</dbReference>
<dbReference type="InterPro" id="IPR015815">
    <property type="entry name" value="HIBADH-related"/>
</dbReference>
<dbReference type="Gene3D" id="1.10.1040.10">
    <property type="entry name" value="N-(1-d-carboxylethyl)-l-norvaline Dehydrogenase, domain 2"/>
    <property type="match status" value="1"/>
</dbReference>
<comment type="caution">
    <text evidence="5">The sequence shown here is derived from an EMBL/GenBank/DDBJ whole genome shotgun (WGS) entry which is preliminary data.</text>
</comment>
<sequence length="306" mass="33267">WIGCGVMGRWMCQHCMDAGYSATVYSRTAEKCQPLVERGAKLVNTPAKVAMESDVVFTMLGHPADVKEVIDGEDGVLKALRFGGTIVDMTTSEPNLARILAEKARQKQFFLLDAPVSGGDIGAREARLSIMCGGDEGAFNAVFPLLKCMGQSIHLMGAAGMGQHTKMMNQILIASNIIGVAEALLYAKRVGLDLEDTIAAVSGGAAGSWSLTNYGPKMVNRDFKPGFYVEHFIKDLGIALEEAKKMKLSLPGILRLTLAQSLYHYLSEQGHQRDGIHALILALEHLSENECVDLRFFKTEFVKVTA</sequence>
<feature type="domain" description="3-hydroxyisobutyrate dehydrogenase-like NAD-binding" evidence="4">
    <location>
        <begin position="160"/>
        <end position="280"/>
    </location>
</feature>
<gene>
    <name evidence="5" type="ORF">IE077_003096</name>
</gene>
<reference evidence="5 6" key="1">
    <citation type="journal article" date="2020" name="bioRxiv">
        <title>Metabolic contributions of an alphaproteobacterial endosymbiont in the apicomplexan Cardiosporidium cionae.</title>
        <authorList>
            <person name="Hunter E.S."/>
            <person name="Paight C.J."/>
            <person name="Lane C.E."/>
        </authorList>
    </citation>
    <scope>NUCLEOTIDE SEQUENCE [LARGE SCALE GENOMIC DNA]</scope>
    <source>
        <strain evidence="5">ESH_2018</strain>
    </source>
</reference>
<evidence type="ECO:0000256" key="2">
    <source>
        <dbReference type="ARBA" id="ARBA00023027"/>
    </source>
</evidence>
<dbReference type="Proteomes" id="UP000823046">
    <property type="component" value="Unassembled WGS sequence"/>
</dbReference>
<dbReference type="Gene3D" id="3.40.50.720">
    <property type="entry name" value="NAD(P)-binding Rossmann-like Domain"/>
    <property type="match status" value="1"/>
</dbReference>
<dbReference type="InterPro" id="IPR006115">
    <property type="entry name" value="6PGDH_NADP-bd"/>
</dbReference>
<keyword evidence="1" id="KW-0560">Oxidoreductase</keyword>
<dbReference type="Pfam" id="PF14833">
    <property type="entry name" value="NAD_binding_11"/>
    <property type="match status" value="1"/>
</dbReference>
<keyword evidence="6" id="KW-1185">Reference proteome</keyword>
<accession>A0ABQ7J972</accession>
<dbReference type="PIRSF" id="PIRSF000103">
    <property type="entry name" value="HIBADH"/>
    <property type="match status" value="1"/>
</dbReference>
<dbReference type="InterPro" id="IPR029154">
    <property type="entry name" value="HIBADH-like_NADP-bd"/>
</dbReference>
<dbReference type="InterPro" id="IPR013328">
    <property type="entry name" value="6PGD_dom2"/>
</dbReference>
<organism evidence="5 6">
    <name type="scientific">Cardiosporidium cionae</name>
    <dbReference type="NCBI Taxonomy" id="476202"/>
    <lineage>
        <taxon>Eukaryota</taxon>
        <taxon>Sar</taxon>
        <taxon>Alveolata</taxon>
        <taxon>Apicomplexa</taxon>
        <taxon>Aconoidasida</taxon>
        <taxon>Nephromycida</taxon>
        <taxon>Cardiosporidium</taxon>
    </lineage>
</organism>
<feature type="non-terminal residue" evidence="5">
    <location>
        <position position="1"/>
    </location>
</feature>
<dbReference type="SUPFAM" id="SSF48179">
    <property type="entry name" value="6-phosphogluconate dehydrogenase C-terminal domain-like"/>
    <property type="match status" value="1"/>
</dbReference>
<protein>
    <submittedName>
        <fullName evidence="5">3-hydroxyisobutyrate dehydrogenase</fullName>
    </submittedName>
</protein>
<evidence type="ECO:0000259" key="3">
    <source>
        <dbReference type="Pfam" id="PF03446"/>
    </source>
</evidence>
<evidence type="ECO:0000256" key="1">
    <source>
        <dbReference type="ARBA" id="ARBA00023002"/>
    </source>
</evidence>
<dbReference type="PANTHER" id="PTHR43060">
    <property type="entry name" value="3-HYDROXYISOBUTYRATE DEHYDROGENASE-LIKE 1, MITOCHONDRIAL-RELATED"/>
    <property type="match status" value="1"/>
</dbReference>
<evidence type="ECO:0000259" key="4">
    <source>
        <dbReference type="Pfam" id="PF14833"/>
    </source>
</evidence>
<dbReference type="Pfam" id="PF03446">
    <property type="entry name" value="NAD_binding_2"/>
    <property type="match status" value="1"/>
</dbReference>
<name>A0ABQ7J972_9APIC</name>
<dbReference type="EMBL" id="JADAQX010000366">
    <property type="protein sequence ID" value="KAF8820515.1"/>
    <property type="molecule type" value="Genomic_DNA"/>
</dbReference>
<dbReference type="InterPro" id="IPR036291">
    <property type="entry name" value="NAD(P)-bd_dom_sf"/>
</dbReference>
<evidence type="ECO:0000313" key="6">
    <source>
        <dbReference type="Proteomes" id="UP000823046"/>
    </source>
</evidence>
<dbReference type="PANTHER" id="PTHR43060:SF15">
    <property type="entry name" value="3-HYDROXYISOBUTYRATE DEHYDROGENASE-LIKE 1, MITOCHONDRIAL-RELATED"/>
    <property type="match status" value="1"/>
</dbReference>